<dbReference type="EMBL" id="HBEG01042572">
    <property type="protein sequence ID" value="CAD8382296.1"/>
    <property type="molecule type" value="Transcribed_RNA"/>
</dbReference>
<accession>A0A7S0FTX2</accession>
<evidence type="ECO:0000313" key="1">
    <source>
        <dbReference type="EMBL" id="CAD8382296.1"/>
    </source>
</evidence>
<reference evidence="1" key="1">
    <citation type="submission" date="2021-01" db="EMBL/GenBank/DDBJ databases">
        <authorList>
            <person name="Corre E."/>
            <person name="Pelletier E."/>
            <person name="Niang G."/>
            <person name="Scheremetjew M."/>
            <person name="Finn R."/>
            <person name="Kale V."/>
            <person name="Holt S."/>
            <person name="Cochrane G."/>
            <person name="Meng A."/>
            <person name="Brown T."/>
            <person name="Cohen L."/>
        </authorList>
    </citation>
    <scope>NUCLEOTIDE SEQUENCE</scope>
    <source>
        <strain evidence="1">Pbaha01</strain>
    </source>
</reference>
<protein>
    <submittedName>
        <fullName evidence="1">Uncharacterized protein</fullName>
    </submittedName>
</protein>
<proteinExistence type="predicted"/>
<sequence length="100" mass="10094">MSAQTKLAKASIDALMEAAEKSTNIVDTYGGSTSGEMGMSLRAGVPVPGTSKIVPATVPILPAANGSGAGLTRGAVQARRIGSRYGSGVVPPVWLARVRV</sequence>
<organism evidence="1">
    <name type="scientific">Pyrodinium bahamense</name>
    <dbReference type="NCBI Taxonomy" id="73915"/>
    <lineage>
        <taxon>Eukaryota</taxon>
        <taxon>Sar</taxon>
        <taxon>Alveolata</taxon>
        <taxon>Dinophyceae</taxon>
        <taxon>Gonyaulacales</taxon>
        <taxon>Pyrocystaceae</taxon>
        <taxon>Pyrodinium</taxon>
    </lineage>
</organism>
<gene>
    <name evidence="1" type="ORF">PBAH0796_LOCUS25984</name>
</gene>
<name>A0A7S0FTX2_9DINO</name>
<dbReference type="AlphaFoldDB" id="A0A7S0FTX2"/>